<dbReference type="PANTHER" id="PTHR46411:SF3">
    <property type="entry name" value="AAA+ ATPASE DOMAIN-CONTAINING PROTEIN"/>
    <property type="match status" value="1"/>
</dbReference>
<dbReference type="Gene3D" id="3.40.50.300">
    <property type="entry name" value="P-loop containing nucleotide triphosphate hydrolases"/>
    <property type="match status" value="1"/>
</dbReference>
<dbReference type="EMBL" id="NPHW01003837">
    <property type="protein sequence ID" value="OXV08900.1"/>
    <property type="molecule type" value="Genomic_DNA"/>
</dbReference>
<keyword evidence="4" id="KW-1185">Reference proteome</keyword>
<dbReference type="InterPro" id="IPR003593">
    <property type="entry name" value="AAA+_ATPase"/>
</dbReference>
<sequence length="722" mass="82537">MKMISRSDISDTLWKWRYKVSHIGQSEEKTLSKYPPLESSIDDPKAPAPPSRDTSYGVDAVVKTFYEGRHSNDTYYNWVDYPPKQLSKSASKAQDRMAIKIYKIKDKDKPVISGRFALKYYIIEIQSPVLVSALKDIVSKEDVYLEPTETATFRPPFRTLYFCSEDIAALQKSSDEGSVVKSHLGLLLRVMGDVFGESRIRVRQLQASGLISYELAWTFFPKNAVVYSWATNCELLSKVVDTSYKKVNQVSCLVLNCQVIVFDGETFAWQDQELEIPQFDGNRPISELPHYPLAFHTDPEGVRARLSARGKKVLDFQGLTYCNYNGVGIYHEDGKKPVKHNVDGRILVDVFGYNKHHRTQGVREAKDPELQKNRILLIDPTFDDQLPPIGNGTASSAAQLPESSSTSKRLTEDRQRKNKEGMLARDEDLKFMSPVLEGYALKNKIWSVSFYVDDIEPMVWNDEAYDHLVYNEQQKDLVLSFVENHRSTKQSMDDVIRGKGQGLIILLSGPPGTGKTLTAEAVADRTRRPLFYLQAEDLGINVASLGVNIKKVFEMATEWNAVILLDEADVFMAERCPNDIARNELVSIFLRELEYFRGIIFLTTNLYDTIDGAFRSRVSIHLLFSPLLPEARLVLWRKFLQRLPPLLGEEESPMKDLNEEDLKELAMWDLNGREIKNAIKMVRSWCEFKRYDMTLSRLESGIKVTAPHVSKRDYTYSKDLYD</sequence>
<evidence type="ECO:0000313" key="3">
    <source>
        <dbReference type="EMBL" id="OXV08900.1"/>
    </source>
</evidence>
<dbReference type="PANTHER" id="PTHR46411">
    <property type="entry name" value="FAMILY ATPASE, PUTATIVE-RELATED"/>
    <property type="match status" value="1"/>
</dbReference>
<dbReference type="Pfam" id="PF22942">
    <property type="entry name" value="DUF7025"/>
    <property type="match status" value="1"/>
</dbReference>
<evidence type="ECO:0000256" key="1">
    <source>
        <dbReference type="SAM" id="MobiDB-lite"/>
    </source>
</evidence>
<proteinExistence type="predicted"/>
<dbReference type="SUPFAM" id="SSF52540">
    <property type="entry name" value="P-loop containing nucleoside triphosphate hydrolases"/>
    <property type="match status" value="1"/>
</dbReference>
<dbReference type="OrthoDB" id="10042665at2759"/>
<dbReference type="Pfam" id="PF00004">
    <property type="entry name" value="AAA"/>
    <property type="match status" value="1"/>
</dbReference>
<feature type="compositionally biased region" description="Basic and acidic residues" evidence="1">
    <location>
        <begin position="409"/>
        <end position="421"/>
    </location>
</feature>
<protein>
    <recommendedName>
        <fullName evidence="2">AAA+ ATPase domain-containing protein</fullName>
    </recommendedName>
</protein>
<organism evidence="3 4">
    <name type="scientific">Elaphomyces granulatus</name>
    <dbReference type="NCBI Taxonomy" id="519963"/>
    <lineage>
        <taxon>Eukaryota</taxon>
        <taxon>Fungi</taxon>
        <taxon>Dikarya</taxon>
        <taxon>Ascomycota</taxon>
        <taxon>Pezizomycotina</taxon>
        <taxon>Eurotiomycetes</taxon>
        <taxon>Eurotiomycetidae</taxon>
        <taxon>Eurotiales</taxon>
        <taxon>Elaphomycetaceae</taxon>
        <taxon>Elaphomyces</taxon>
    </lineage>
</organism>
<dbReference type="AlphaFoldDB" id="A0A232LXK5"/>
<dbReference type="InterPro" id="IPR054289">
    <property type="entry name" value="DUF7025"/>
</dbReference>
<dbReference type="GO" id="GO:0005524">
    <property type="term" value="F:ATP binding"/>
    <property type="evidence" value="ECO:0007669"/>
    <property type="project" value="InterPro"/>
</dbReference>
<dbReference type="Proteomes" id="UP000243515">
    <property type="component" value="Unassembled WGS sequence"/>
</dbReference>
<accession>A0A232LXK5</accession>
<feature type="compositionally biased region" description="Polar residues" evidence="1">
    <location>
        <begin position="392"/>
        <end position="408"/>
    </location>
</feature>
<gene>
    <name evidence="3" type="ORF">Egran_03337</name>
</gene>
<name>A0A232LXK5_9EURO</name>
<reference evidence="3 4" key="1">
    <citation type="journal article" date="2015" name="Environ. Microbiol.">
        <title>Metagenome sequence of Elaphomyces granulatus from sporocarp tissue reveals Ascomycota ectomycorrhizal fingerprints of genome expansion and a Proteobacteria-rich microbiome.</title>
        <authorList>
            <person name="Quandt C.A."/>
            <person name="Kohler A."/>
            <person name="Hesse C.N."/>
            <person name="Sharpton T.J."/>
            <person name="Martin F."/>
            <person name="Spatafora J.W."/>
        </authorList>
    </citation>
    <scope>NUCLEOTIDE SEQUENCE [LARGE SCALE GENOMIC DNA]</scope>
    <source>
        <strain evidence="3 4">OSC145934</strain>
    </source>
</reference>
<feature type="region of interest" description="Disordered" evidence="1">
    <location>
        <begin position="381"/>
        <end position="421"/>
    </location>
</feature>
<feature type="region of interest" description="Disordered" evidence="1">
    <location>
        <begin position="33"/>
        <end position="55"/>
    </location>
</feature>
<dbReference type="SMART" id="SM00382">
    <property type="entry name" value="AAA"/>
    <property type="match status" value="1"/>
</dbReference>
<dbReference type="CDD" id="cd19481">
    <property type="entry name" value="RecA-like_protease"/>
    <property type="match status" value="1"/>
</dbReference>
<evidence type="ECO:0000259" key="2">
    <source>
        <dbReference type="SMART" id="SM00382"/>
    </source>
</evidence>
<dbReference type="GO" id="GO:0016887">
    <property type="term" value="F:ATP hydrolysis activity"/>
    <property type="evidence" value="ECO:0007669"/>
    <property type="project" value="InterPro"/>
</dbReference>
<dbReference type="InterPro" id="IPR027417">
    <property type="entry name" value="P-loop_NTPase"/>
</dbReference>
<comment type="caution">
    <text evidence="3">The sequence shown here is derived from an EMBL/GenBank/DDBJ whole genome shotgun (WGS) entry which is preliminary data.</text>
</comment>
<dbReference type="InterPro" id="IPR003959">
    <property type="entry name" value="ATPase_AAA_core"/>
</dbReference>
<feature type="domain" description="AAA+ ATPase" evidence="2">
    <location>
        <begin position="501"/>
        <end position="628"/>
    </location>
</feature>
<evidence type="ECO:0000313" key="4">
    <source>
        <dbReference type="Proteomes" id="UP000243515"/>
    </source>
</evidence>